<sequence length="152" mass="16121">MKTSISFISVLVGLCLTGVQADLPYNMPEWRRDASPPILPPPEHPHPTFGGGNHHTTATGHHHTATGTGHHYPTGVPGHHNNPPRAVTHTTFHTVTGTGHATGTGGGHAHPTGGPWHPKPPQCKAHTDCKKFVCPAVMPPKEPQCVQGREGK</sequence>
<reference evidence="1 2" key="1">
    <citation type="journal article" date="2022" name="New Phytol.">
        <title>Ecological generalism drives hyperdiversity of secondary metabolite gene clusters in xylarialean endophytes.</title>
        <authorList>
            <person name="Franco M.E.E."/>
            <person name="Wisecaver J.H."/>
            <person name="Arnold A.E."/>
            <person name="Ju Y.M."/>
            <person name="Slot J.C."/>
            <person name="Ahrendt S."/>
            <person name="Moore L.P."/>
            <person name="Eastman K.E."/>
            <person name="Scott K."/>
            <person name="Konkel Z."/>
            <person name="Mondo S.J."/>
            <person name="Kuo A."/>
            <person name="Hayes R.D."/>
            <person name="Haridas S."/>
            <person name="Andreopoulos B."/>
            <person name="Riley R."/>
            <person name="LaButti K."/>
            <person name="Pangilinan J."/>
            <person name="Lipzen A."/>
            <person name="Amirebrahimi M."/>
            <person name="Yan J."/>
            <person name="Adam C."/>
            <person name="Keymanesh K."/>
            <person name="Ng V."/>
            <person name="Louie K."/>
            <person name="Northen T."/>
            <person name="Drula E."/>
            <person name="Henrissat B."/>
            <person name="Hsieh H.M."/>
            <person name="Youens-Clark K."/>
            <person name="Lutzoni F."/>
            <person name="Miadlikowska J."/>
            <person name="Eastwood D.C."/>
            <person name="Hamelin R.C."/>
            <person name="Grigoriev I.V."/>
            <person name="U'Ren J.M."/>
        </authorList>
    </citation>
    <scope>NUCLEOTIDE SEQUENCE [LARGE SCALE GENOMIC DNA]</scope>
    <source>
        <strain evidence="1 2">ER1909</strain>
    </source>
</reference>
<name>A0ACC0D0I7_9PEZI</name>
<organism evidence="1 2">
    <name type="scientific">Hypoxylon rubiginosum</name>
    <dbReference type="NCBI Taxonomy" id="110542"/>
    <lineage>
        <taxon>Eukaryota</taxon>
        <taxon>Fungi</taxon>
        <taxon>Dikarya</taxon>
        <taxon>Ascomycota</taxon>
        <taxon>Pezizomycotina</taxon>
        <taxon>Sordariomycetes</taxon>
        <taxon>Xylariomycetidae</taxon>
        <taxon>Xylariales</taxon>
        <taxon>Hypoxylaceae</taxon>
        <taxon>Hypoxylon</taxon>
    </lineage>
</organism>
<evidence type="ECO:0000313" key="1">
    <source>
        <dbReference type="EMBL" id="KAI6086052.1"/>
    </source>
</evidence>
<accession>A0ACC0D0I7</accession>
<comment type="caution">
    <text evidence="1">The sequence shown here is derived from an EMBL/GenBank/DDBJ whole genome shotgun (WGS) entry which is preliminary data.</text>
</comment>
<gene>
    <name evidence="1" type="ORF">F4821DRAFT_140080</name>
</gene>
<dbReference type="Proteomes" id="UP001497680">
    <property type="component" value="Unassembled WGS sequence"/>
</dbReference>
<protein>
    <submittedName>
        <fullName evidence="1">Uncharacterized protein</fullName>
    </submittedName>
</protein>
<proteinExistence type="predicted"/>
<keyword evidence="2" id="KW-1185">Reference proteome</keyword>
<dbReference type="EMBL" id="MU394319">
    <property type="protein sequence ID" value="KAI6086052.1"/>
    <property type="molecule type" value="Genomic_DNA"/>
</dbReference>
<evidence type="ECO:0000313" key="2">
    <source>
        <dbReference type="Proteomes" id="UP001497680"/>
    </source>
</evidence>